<accession>A0A833N3G9</accession>
<evidence type="ECO:0000313" key="2">
    <source>
        <dbReference type="Proteomes" id="UP000442694"/>
    </source>
</evidence>
<sequence length="196" mass="21979">MTLISANLENTRNVHASSLAKDWWQDRGFDPQFIAANLKSYVLLESPQQLENLDCVKQMSIEEKYLTGIWKPHAITGKLDLQWISKDYLALFFCWNYLPNPVGNQNLVVTGIRARCTSKGPTQNPKEVTLGIKHIKALDGYPASLGYYGLLVPKVKETTHTSWSQLHGCQGFTVILTEGCCDMLAGRHLIRGSNTI</sequence>
<name>A0A833N3G9_9BACT</name>
<dbReference type="RefSeq" id="WP_152213222.1">
    <property type="nucleotide sequence ID" value="NZ_WFLN01000007.1"/>
</dbReference>
<protein>
    <submittedName>
        <fullName evidence="1">Uncharacterized protein</fullName>
    </submittedName>
</protein>
<reference evidence="1 2" key="1">
    <citation type="submission" date="2019-10" db="EMBL/GenBank/DDBJ databases">
        <title>New genus of Silvanigrellaceae.</title>
        <authorList>
            <person name="Pitt A."/>
            <person name="Hahn M.W."/>
        </authorList>
    </citation>
    <scope>NUCLEOTIDE SEQUENCE [LARGE SCALE GENOMIC DNA]</scope>
    <source>
        <strain evidence="1 2">33A1-SZDP</strain>
    </source>
</reference>
<keyword evidence="2" id="KW-1185">Reference proteome</keyword>
<dbReference type="Proteomes" id="UP000442694">
    <property type="component" value="Unassembled WGS sequence"/>
</dbReference>
<comment type="caution">
    <text evidence="1">The sequence shown here is derived from an EMBL/GenBank/DDBJ whole genome shotgun (WGS) entry which is preliminary data.</text>
</comment>
<organism evidence="1 2">
    <name type="scientific">Fluviispira multicolorata</name>
    <dbReference type="NCBI Taxonomy" id="2654512"/>
    <lineage>
        <taxon>Bacteria</taxon>
        <taxon>Pseudomonadati</taxon>
        <taxon>Bdellovibrionota</taxon>
        <taxon>Oligoflexia</taxon>
        <taxon>Silvanigrellales</taxon>
        <taxon>Silvanigrellaceae</taxon>
        <taxon>Fluviispira</taxon>
    </lineage>
</organism>
<evidence type="ECO:0000313" key="1">
    <source>
        <dbReference type="EMBL" id="KAB8029879.1"/>
    </source>
</evidence>
<dbReference type="AlphaFoldDB" id="A0A833N3G9"/>
<proteinExistence type="predicted"/>
<gene>
    <name evidence="1" type="ORF">GCL57_10095</name>
</gene>
<dbReference type="EMBL" id="WFLN01000007">
    <property type="protein sequence ID" value="KAB8029879.1"/>
    <property type="molecule type" value="Genomic_DNA"/>
</dbReference>